<dbReference type="Gene3D" id="1.10.760.10">
    <property type="entry name" value="Cytochrome c-like domain"/>
    <property type="match status" value="1"/>
</dbReference>
<evidence type="ECO:0000256" key="5">
    <source>
        <dbReference type="ARBA" id="ARBA00023004"/>
    </source>
</evidence>
<dbReference type="RefSeq" id="WP_136877979.1">
    <property type="nucleotide sequence ID" value="NZ_SWBO01000010.1"/>
</dbReference>
<feature type="signal peptide" evidence="8">
    <location>
        <begin position="1"/>
        <end position="19"/>
    </location>
</feature>
<gene>
    <name evidence="10" type="ORF">FA045_15455</name>
</gene>
<evidence type="ECO:0000256" key="1">
    <source>
        <dbReference type="ARBA" id="ARBA00022448"/>
    </source>
</evidence>
<evidence type="ECO:0000256" key="6">
    <source>
        <dbReference type="PIRSR" id="PIRSR602324-1"/>
    </source>
</evidence>
<feature type="compositionally biased region" description="Low complexity" evidence="7">
    <location>
        <begin position="22"/>
        <end position="44"/>
    </location>
</feature>
<comment type="caution">
    <text evidence="10">The sequence shown here is derived from an EMBL/GenBank/DDBJ whole genome shotgun (WGS) entry which is preliminary data.</text>
</comment>
<feature type="region of interest" description="Disordered" evidence="7">
    <location>
        <begin position="22"/>
        <end position="45"/>
    </location>
</feature>
<protein>
    <submittedName>
        <fullName evidence="10">C-type cytochrome</fullName>
    </submittedName>
</protein>
<feature type="binding site" description="covalent" evidence="6">
    <location>
        <position position="57"/>
    </location>
    <ligand>
        <name>heme c</name>
        <dbReference type="ChEBI" id="CHEBI:61717"/>
    </ligand>
</feature>
<keyword evidence="11" id="KW-1185">Reference proteome</keyword>
<keyword evidence="5 6" id="KW-0408">Iron</keyword>
<dbReference type="InterPro" id="IPR036909">
    <property type="entry name" value="Cyt_c-like_dom_sf"/>
</dbReference>
<dbReference type="GO" id="GO:0020037">
    <property type="term" value="F:heme binding"/>
    <property type="evidence" value="ECO:0007669"/>
    <property type="project" value="InterPro"/>
</dbReference>
<dbReference type="PROSITE" id="PS51257">
    <property type="entry name" value="PROKAR_LIPOPROTEIN"/>
    <property type="match status" value="1"/>
</dbReference>
<dbReference type="InterPro" id="IPR002324">
    <property type="entry name" value="Cyt_c_ID"/>
</dbReference>
<dbReference type="Pfam" id="PF00034">
    <property type="entry name" value="Cytochrom_C"/>
    <property type="match status" value="1"/>
</dbReference>
<feature type="binding site" description="covalent" evidence="6">
    <location>
        <position position="106"/>
    </location>
    <ligand>
        <name>heme c</name>
        <dbReference type="ChEBI" id="CHEBI:61717"/>
    </ligand>
</feature>
<dbReference type="EMBL" id="SWBO01000010">
    <property type="protein sequence ID" value="TKB98055.1"/>
    <property type="molecule type" value="Genomic_DNA"/>
</dbReference>
<keyword evidence="3 6" id="KW-0479">Metal-binding</keyword>
<evidence type="ECO:0000313" key="10">
    <source>
        <dbReference type="EMBL" id="TKB98055.1"/>
    </source>
</evidence>
<sequence>MKKTFLFLGGIALFLAACGGSGDTSESTTATTATTTPAPASKSAMEPGELLIVKSDCVGCHHKENKLIGPSYKEIAEKYPSNDENIALLASKIIKGGKGVWGAVPMTPHAKITEDDAKSMVKYILSLKK</sequence>
<proteinExistence type="predicted"/>
<dbReference type="PRINTS" id="PR00606">
    <property type="entry name" value="CYTCHROMECID"/>
</dbReference>
<dbReference type="GO" id="GO:0005506">
    <property type="term" value="F:iron ion binding"/>
    <property type="evidence" value="ECO:0007669"/>
    <property type="project" value="InterPro"/>
</dbReference>
<dbReference type="PROSITE" id="PS51007">
    <property type="entry name" value="CYTC"/>
    <property type="match status" value="1"/>
</dbReference>
<dbReference type="GO" id="GO:0009055">
    <property type="term" value="F:electron transfer activity"/>
    <property type="evidence" value="ECO:0007669"/>
    <property type="project" value="InterPro"/>
</dbReference>
<evidence type="ECO:0000259" key="9">
    <source>
        <dbReference type="PROSITE" id="PS51007"/>
    </source>
</evidence>
<feature type="domain" description="Cytochrome c" evidence="9">
    <location>
        <begin position="43"/>
        <end position="128"/>
    </location>
</feature>
<feature type="binding site" description="covalent" evidence="6">
    <location>
        <position position="61"/>
    </location>
    <ligand>
        <name>heme c</name>
        <dbReference type="ChEBI" id="CHEBI:61717"/>
    </ligand>
</feature>
<accession>A0A4U1C1Q9</accession>
<organism evidence="10 11">
    <name type="scientific">Pedobacter cryotolerans</name>
    <dbReference type="NCBI Taxonomy" id="2571270"/>
    <lineage>
        <taxon>Bacteria</taxon>
        <taxon>Pseudomonadati</taxon>
        <taxon>Bacteroidota</taxon>
        <taxon>Sphingobacteriia</taxon>
        <taxon>Sphingobacteriales</taxon>
        <taxon>Sphingobacteriaceae</taxon>
        <taxon>Pedobacter</taxon>
    </lineage>
</organism>
<dbReference type="Proteomes" id="UP000310477">
    <property type="component" value="Unassembled WGS sequence"/>
</dbReference>
<name>A0A4U1C1Q9_9SPHI</name>
<evidence type="ECO:0000313" key="11">
    <source>
        <dbReference type="Proteomes" id="UP000310477"/>
    </source>
</evidence>
<dbReference type="AlphaFoldDB" id="A0A4U1C1Q9"/>
<comment type="PTM">
    <text evidence="6">Binds 1 heme c group covalently per subunit.</text>
</comment>
<keyword evidence="8" id="KW-0732">Signal</keyword>
<dbReference type="OrthoDB" id="9814063at2"/>
<reference evidence="10 11" key="1">
    <citation type="submission" date="2019-04" db="EMBL/GenBank/DDBJ databases">
        <title>Pedobacter sp. AR-2-6 sp. nov., isolated from Arctic soil.</title>
        <authorList>
            <person name="Dahal R.H."/>
            <person name="Kim D.-U."/>
        </authorList>
    </citation>
    <scope>NUCLEOTIDE SEQUENCE [LARGE SCALE GENOMIC DNA]</scope>
    <source>
        <strain evidence="10 11">AR-2-6</strain>
    </source>
</reference>
<keyword evidence="1" id="KW-0813">Transport</keyword>
<feature type="chain" id="PRO_5020695447" evidence="8">
    <location>
        <begin position="20"/>
        <end position="129"/>
    </location>
</feature>
<evidence type="ECO:0000256" key="7">
    <source>
        <dbReference type="SAM" id="MobiDB-lite"/>
    </source>
</evidence>
<dbReference type="InterPro" id="IPR009056">
    <property type="entry name" value="Cyt_c-like_dom"/>
</dbReference>
<keyword evidence="4" id="KW-0249">Electron transport</keyword>
<evidence type="ECO:0000256" key="3">
    <source>
        <dbReference type="ARBA" id="ARBA00022723"/>
    </source>
</evidence>
<evidence type="ECO:0000256" key="8">
    <source>
        <dbReference type="SAM" id="SignalP"/>
    </source>
</evidence>
<keyword evidence="2 6" id="KW-0349">Heme</keyword>
<evidence type="ECO:0000256" key="4">
    <source>
        <dbReference type="ARBA" id="ARBA00022982"/>
    </source>
</evidence>
<dbReference type="SUPFAM" id="SSF46626">
    <property type="entry name" value="Cytochrome c"/>
    <property type="match status" value="1"/>
</dbReference>
<evidence type="ECO:0000256" key="2">
    <source>
        <dbReference type="ARBA" id="ARBA00022617"/>
    </source>
</evidence>